<sequence>MAQTQEPTLLGYEEIAARMSAAGDGAGSCVKSVQGLSAACTASEASTFANPGGANKIAANGFDVVDADTVGVDDIGATGVDNS</sequence>
<evidence type="ECO:0000313" key="1">
    <source>
        <dbReference type="EMBL" id="GAG79874.1"/>
    </source>
</evidence>
<proteinExistence type="predicted"/>
<accession>X1AD45</accession>
<gene>
    <name evidence="1" type="ORF">S01H4_33471</name>
</gene>
<feature type="non-terminal residue" evidence="1">
    <location>
        <position position="83"/>
    </location>
</feature>
<dbReference type="AlphaFoldDB" id="X1AD45"/>
<organism evidence="1">
    <name type="scientific">marine sediment metagenome</name>
    <dbReference type="NCBI Taxonomy" id="412755"/>
    <lineage>
        <taxon>unclassified sequences</taxon>
        <taxon>metagenomes</taxon>
        <taxon>ecological metagenomes</taxon>
    </lineage>
</organism>
<dbReference type="EMBL" id="BART01017620">
    <property type="protein sequence ID" value="GAG79874.1"/>
    <property type="molecule type" value="Genomic_DNA"/>
</dbReference>
<comment type="caution">
    <text evidence="1">The sequence shown here is derived from an EMBL/GenBank/DDBJ whole genome shotgun (WGS) entry which is preliminary data.</text>
</comment>
<name>X1AD45_9ZZZZ</name>
<reference evidence="1" key="1">
    <citation type="journal article" date="2014" name="Front. Microbiol.">
        <title>High frequency of phylogenetically diverse reductive dehalogenase-homologous genes in deep subseafloor sedimentary metagenomes.</title>
        <authorList>
            <person name="Kawai M."/>
            <person name="Futagami T."/>
            <person name="Toyoda A."/>
            <person name="Takaki Y."/>
            <person name="Nishi S."/>
            <person name="Hori S."/>
            <person name="Arai W."/>
            <person name="Tsubouchi T."/>
            <person name="Morono Y."/>
            <person name="Uchiyama I."/>
            <person name="Ito T."/>
            <person name="Fujiyama A."/>
            <person name="Inagaki F."/>
            <person name="Takami H."/>
        </authorList>
    </citation>
    <scope>NUCLEOTIDE SEQUENCE</scope>
    <source>
        <strain evidence="1">Expedition CK06-06</strain>
    </source>
</reference>
<protein>
    <submittedName>
        <fullName evidence="1">Uncharacterized protein</fullName>
    </submittedName>
</protein>